<dbReference type="AlphaFoldDB" id="A0A2H0BTP9"/>
<evidence type="ECO:0000313" key="2">
    <source>
        <dbReference type="Proteomes" id="UP000231581"/>
    </source>
</evidence>
<dbReference type="Proteomes" id="UP000231581">
    <property type="component" value="Unassembled WGS sequence"/>
</dbReference>
<reference evidence="1 2" key="1">
    <citation type="submission" date="2017-09" db="EMBL/GenBank/DDBJ databases">
        <title>Depth-based differentiation of microbial function through sediment-hosted aquifers and enrichment of novel symbionts in the deep terrestrial subsurface.</title>
        <authorList>
            <person name="Probst A.J."/>
            <person name="Ladd B."/>
            <person name="Jarett J.K."/>
            <person name="Geller-Mcgrath D.E."/>
            <person name="Sieber C.M."/>
            <person name="Emerson J.B."/>
            <person name="Anantharaman K."/>
            <person name="Thomas B.C."/>
            <person name="Malmstrom R."/>
            <person name="Stieglmeier M."/>
            <person name="Klingl A."/>
            <person name="Woyke T."/>
            <person name="Ryan C.M."/>
            <person name="Banfield J.F."/>
        </authorList>
    </citation>
    <scope>NUCLEOTIDE SEQUENCE [LARGE SCALE GENOMIC DNA]</scope>
    <source>
        <strain evidence="1">CG22_combo_CG10-13_8_21_14_all_47_17</strain>
    </source>
</reference>
<proteinExistence type="predicted"/>
<accession>A0A2H0BTP9</accession>
<gene>
    <name evidence="1" type="ORF">COX00_00705</name>
</gene>
<evidence type="ECO:0000313" key="1">
    <source>
        <dbReference type="EMBL" id="PIP60909.1"/>
    </source>
</evidence>
<protein>
    <submittedName>
        <fullName evidence="1">Uncharacterized protein</fullName>
    </submittedName>
</protein>
<name>A0A2H0BTP9_9BACT</name>
<organism evidence="1 2">
    <name type="scientific">Candidatus Uhrbacteria bacterium CG22_combo_CG10-13_8_21_14_all_47_17</name>
    <dbReference type="NCBI Taxonomy" id="1975041"/>
    <lineage>
        <taxon>Bacteria</taxon>
        <taxon>Candidatus Uhriibacteriota</taxon>
    </lineage>
</organism>
<comment type="caution">
    <text evidence="1">The sequence shown here is derived from an EMBL/GenBank/DDBJ whole genome shotgun (WGS) entry which is preliminary data.</text>
</comment>
<sequence length="195" mass="22622">MGDFFFLLELTIRDFYVEVFSVKFGEIMSIGRYKRIKLSCFSAFRKGVYEVSPLLIQGLSGHVEQMSILEFVPIMEAFGNLVEYAPDEFLRSFAPHKEEDFDENIRPLAERTFLRRRFLGFPDGELERGKDLLVEAQIELEPETSVWYTYEDVLKRYYDFVAHLAECAGGGKLPLKKETSSPRARGHLRLINCND</sequence>
<dbReference type="EMBL" id="PCSZ01000018">
    <property type="protein sequence ID" value="PIP60909.1"/>
    <property type="molecule type" value="Genomic_DNA"/>
</dbReference>